<reference evidence="2" key="1">
    <citation type="submission" date="2020-06" db="EMBL/GenBank/DDBJ databases">
        <authorList>
            <person name="Ji K."/>
            <person name="Li J."/>
        </authorList>
    </citation>
    <scope>NUCLEOTIDE SEQUENCE</scope>
    <source>
        <strain evidence="2">JKM2019</strain>
        <tissue evidence="2">Whole body</tissue>
    </source>
</reference>
<keyword evidence="1" id="KW-1133">Transmembrane helix</keyword>
<dbReference type="Proteomes" id="UP000828236">
    <property type="component" value="Unassembled WGS sequence"/>
</dbReference>
<sequence length="195" mass="22339">MITTTTNPIETTTLDYYTHWPKTLPPFTWTYRPITNVPDINHQTKNNENSLFIIIVIIVIVIIIIISFIVCRRYRRQYAKQKLLRSMQISQQQASQSITTAPSTVSGNRYVNFSMPTTRTTTTTTATAAAAAINHEMLFRLAATTINEHSSSFMNQQRLYPDLCPNENFHTNCEPSAPPIYEYRPPVPPKPKNIF</sequence>
<reference evidence="2" key="2">
    <citation type="journal article" date="2021" name="World Allergy Organ. J.">
        <title>Chromosome-level assembly of Dermatophagoides farinae genome and transcriptome reveals two novel allergens Der f 37 and Der f 39.</title>
        <authorList>
            <person name="Chen J."/>
            <person name="Cai Z."/>
            <person name="Fan D."/>
            <person name="Hu J."/>
            <person name="Hou Y."/>
            <person name="He Y."/>
            <person name="Zhang Z."/>
            <person name="Zhao Z."/>
            <person name="Gao P."/>
            <person name="Hu W."/>
            <person name="Sun J."/>
            <person name="Li J."/>
            <person name="Ji K."/>
        </authorList>
    </citation>
    <scope>NUCLEOTIDE SEQUENCE</scope>
    <source>
        <strain evidence="2">JKM2019</strain>
    </source>
</reference>
<proteinExistence type="predicted"/>
<name>A0A9D4NYL5_DERFA</name>
<keyword evidence="1" id="KW-0472">Membrane</keyword>
<dbReference type="EMBL" id="SDOV01000007">
    <property type="protein sequence ID" value="KAH7639860.1"/>
    <property type="molecule type" value="Genomic_DNA"/>
</dbReference>
<organism evidence="2">
    <name type="scientific">Dermatophagoides farinae</name>
    <name type="common">American house dust mite</name>
    <dbReference type="NCBI Taxonomy" id="6954"/>
    <lineage>
        <taxon>Eukaryota</taxon>
        <taxon>Metazoa</taxon>
        <taxon>Ecdysozoa</taxon>
        <taxon>Arthropoda</taxon>
        <taxon>Chelicerata</taxon>
        <taxon>Arachnida</taxon>
        <taxon>Acari</taxon>
        <taxon>Acariformes</taxon>
        <taxon>Sarcoptiformes</taxon>
        <taxon>Astigmata</taxon>
        <taxon>Psoroptidia</taxon>
        <taxon>Analgoidea</taxon>
        <taxon>Pyroglyphidae</taxon>
        <taxon>Dermatophagoidinae</taxon>
        <taxon>Dermatophagoides</taxon>
    </lineage>
</organism>
<evidence type="ECO:0000313" key="2">
    <source>
        <dbReference type="EMBL" id="KAH7639860.1"/>
    </source>
</evidence>
<gene>
    <name evidence="2" type="ORF">HUG17_3893</name>
</gene>
<dbReference type="AlphaFoldDB" id="A0A9D4NYL5"/>
<feature type="transmembrane region" description="Helical" evidence="1">
    <location>
        <begin position="51"/>
        <end position="71"/>
    </location>
</feature>
<protein>
    <submittedName>
        <fullName evidence="2">Uncharacterized protein</fullName>
    </submittedName>
</protein>
<evidence type="ECO:0000256" key="1">
    <source>
        <dbReference type="SAM" id="Phobius"/>
    </source>
</evidence>
<comment type="caution">
    <text evidence="2">The sequence shown here is derived from an EMBL/GenBank/DDBJ whole genome shotgun (WGS) entry which is preliminary data.</text>
</comment>
<keyword evidence="1" id="KW-0812">Transmembrane</keyword>
<accession>A0A9D4NYL5</accession>